<feature type="domain" description="DUF4347" evidence="2">
    <location>
        <begin position="51"/>
        <end position="153"/>
    </location>
</feature>
<proteinExistence type="predicted"/>
<evidence type="ECO:0000259" key="2">
    <source>
        <dbReference type="Pfam" id="PF14252"/>
    </source>
</evidence>
<dbReference type="NCBIfam" id="TIGR04183">
    <property type="entry name" value="Por_Secre_tail"/>
    <property type="match status" value="1"/>
</dbReference>
<feature type="region of interest" description="Disordered" evidence="1">
    <location>
        <begin position="372"/>
        <end position="429"/>
    </location>
</feature>
<comment type="caution">
    <text evidence="3">The sequence shown here is derived from an EMBL/GenBank/DDBJ whole genome shotgun (WGS) entry which is preliminary data.</text>
</comment>
<gene>
    <name evidence="3" type="ORF">DYBT9275_04770</name>
</gene>
<dbReference type="InterPro" id="IPR025592">
    <property type="entry name" value="DUF4347"/>
</dbReference>
<dbReference type="InterPro" id="IPR026444">
    <property type="entry name" value="Secre_tail"/>
</dbReference>
<dbReference type="RefSeq" id="WP_215241095.1">
    <property type="nucleotide sequence ID" value="NZ_CAJRAF010000002.1"/>
</dbReference>
<feature type="compositionally biased region" description="Basic and acidic residues" evidence="1">
    <location>
        <begin position="373"/>
        <end position="382"/>
    </location>
</feature>
<dbReference type="Pfam" id="PF14252">
    <property type="entry name" value="DUF4347"/>
    <property type="match status" value="1"/>
</dbReference>
<dbReference type="EMBL" id="CAJRAF010000002">
    <property type="protein sequence ID" value="CAG5010599.1"/>
    <property type="molecule type" value="Genomic_DNA"/>
</dbReference>
<evidence type="ECO:0000256" key="1">
    <source>
        <dbReference type="SAM" id="MobiDB-lite"/>
    </source>
</evidence>
<name>A0A916NN50_9BACT</name>
<evidence type="ECO:0000313" key="3">
    <source>
        <dbReference type="EMBL" id="CAG5010599.1"/>
    </source>
</evidence>
<evidence type="ECO:0000313" key="4">
    <source>
        <dbReference type="Proteomes" id="UP000680038"/>
    </source>
</evidence>
<dbReference type="AlphaFoldDB" id="A0A916NN50"/>
<reference evidence="3" key="1">
    <citation type="submission" date="2021-04" db="EMBL/GenBank/DDBJ databases">
        <authorList>
            <person name="Rodrigo-Torres L."/>
            <person name="Arahal R. D."/>
            <person name="Lucena T."/>
        </authorList>
    </citation>
    <scope>NUCLEOTIDE SEQUENCE</scope>
    <source>
        <strain evidence="3">CECT 9275</strain>
    </source>
</reference>
<feature type="compositionally biased region" description="Polar residues" evidence="1">
    <location>
        <begin position="409"/>
        <end position="429"/>
    </location>
</feature>
<sequence>MNRSILFCTLLLSFHFYVNPGYSRAVKRFSEDVKITSGYSAFSFNVFKDADIQKLLLDQADLDAHTYHLFSHGRPGKLLINGKWLDAKGIVTFLKNQTDVSRFQRVNIYGCEFGKGAAGQAAVSYLSKVLGVLVSASDDLSGKDGDWDLEVGTYVSVKGLEGFSGNLQCAGTVGGTLDSDDFDGDGICNDTDIDDDNDGVLDAIESPGCFYTEAEARVISLVTTELQTASSISYTFDGNTTNQFSFANTSPAQDWINKSIFEITPTTPIAISSVNFDMGSWPLSSNGTSTFKLQGWNGTSWVDLSAAMDDYPVADFSINNTEHLGTKYAKYRITGVSGTLLNAGGGVYEITLTPYQYIASAYPKPTCSADLDNDLKNNHQDLDSDGDGSSDLSESGVSPLTDLLAGPPANTQLDPAGTDANNDGLNDSVDANQNGVVDYISTYNQYALNSILKIGEDLDGDGKTELADYDDDNDGILDVVESPDCFYTEAQAKVITSVTTELQTAASINYTFDGNTDHQFSFANTSPAQDWINKSIFEITPTTPIAISSVNFDMGSWPLSTNGTSTFKLQGWDGSSWVDLSTAMANYPVADFSIQNTLHTSSKYAKYRITGVSGTLFNAGGGVWEITLTPYQFVQALHPKSTCAADTDLDGIFNHQDLDSDGDGCTDAVEGGGDFGIDDLKESEVPGGNSGGGYTGVTFGVDDNLGNVVDANGVPSSANGGQTLGLSQTRAEIGSTCPERELPVTLISFNAEQTAEGTRLVWRTADEKDFDRFEIEYSELPQYGFSKIGELKGGDSRYVYVDAAVRVAASYYRLKMVDTDGTYSYSRIVAIQSRNGRELYRVYPNPSNGRITHVVTNGPIESYKIHDSSGREISAKMRGQSGQYEFVFAAHVTPGLYVITYKTSGLVVSQKFVLND</sequence>
<protein>
    <recommendedName>
        <fullName evidence="2">DUF4347 domain-containing protein</fullName>
    </recommendedName>
</protein>
<dbReference type="Proteomes" id="UP000680038">
    <property type="component" value="Unassembled WGS sequence"/>
</dbReference>
<keyword evidence="4" id="KW-1185">Reference proteome</keyword>
<accession>A0A916NN50</accession>
<organism evidence="3 4">
    <name type="scientific">Dyadobacter helix</name>
    <dbReference type="NCBI Taxonomy" id="2822344"/>
    <lineage>
        <taxon>Bacteria</taxon>
        <taxon>Pseudomonadati</taxon>
        <taxon>Bacteroidota</taxon>
        <taxon>Cytophagia</taxon>
        <taxon>Cytophagales</taxon>
        <taxon>Spirosomataceae</taxon>
        <taxon>Dyadobacter</taxon>
    </lineage>
</organism>